<dbReference type="PANTHER" id="PTHR46623">
    <property type="entry name" value="CARBOXYMETHYLENEBUTENOLIDASE-RELATED"/>
    <property type="match status" value="1"/>
</dbReference>
<name>A0A8J4DLN2_9ACTN</name>
<protein>
    <submittedName>
        <fullName evidence="2">Dienelactone hydrolase</fullName>
    </submittedName>
</protein>
<dbReference type="GO" id="GO:0016787">
    <property type="term" value="F:hydrolase activity"/>
    <property type="evidence" value="ECO:0007669"/>
    <property type="project" value="UniProtKB-KW"/>
</dbReference>
<proteinExistence type="predicted"/>
<evidence type="ECO:0000313" key="2">
    <source>
        <dbReference type="EMBL" id="GIJ05265.1"/>
    </source>
</evidence>
<evidence type="ECO:0000259" key="1">
    <source>
        <dbReference type="Pfam" id="PF01738"/>
    </source>
</evidence>
<reference evidence="2" key="1">
    <citation type="submission" date="2021-01" db="EMBL/GenBank/DDBJ databases">
        <title>Whole genome shotgun sequence of Spirilliplanes yamanashiensis NBRC 15828.</title>
        <authorList>
            <person name="Komaki H."/>
            <person name="Tamura T."/>
        </authorList>
    </citation>
    <scope>NUCLEOTIDE SEQUENCE</scope>
    <source>
        <strain evidence="2">NBRC 15828</strain>
    </source>
</reference>
<keyword evidence="2" id="KW-0378">Hydrolase</keyword>
<keyword evidence="3" id="KW-1185">Reference proteome</keyword>
<evidence type="ECO:0000313" key="3">
    <source>
        <dbReference type="Proteomes" id="UP000652013"/>
    </source>
</evidence>
<dbReference type="InterPro" id="IPR002925">
    <property type="entry name" value="Dienelactn_hydro"/>
</dbReference>
<feature type="domain" description="Dienelactone hydrolase" evidence="1">
    <location>
        <begin position="4"/>
        <end position="190"/>
    </location>
</feature>
<comment type="caution">
    <text evidence="2">The sequence shown here is derived from an EMBL/GenBank/DDBJ whole genome shotgun (WGS) entry which is preliminary data.</text>
</comment>
<dbReference type="PANTHER" id="PTHR46623:SF6">
    <property type="entry name" value="ALPHA_BETA-HYDROLASES SUPERFAMILY PROTEIN"/>
    <property type="match status" value="1"/>
</dbReference>
<dbReference type="SUPFAM" id="SSF53474">
    <property type="entry name" value="alpha/beta-Hydrolases"/>
    <property type="match status" value="1"/>
</dbReference>
<dbReference type="Gene3D" id="3.40.50.1820">
    <property type="entry name" value="alpha/beta hydrolase"/>
    <property type="match status" value="1"/>
</dbReference>
<dbReference type="InterPro" id="IPR051049">
    <property type="entry name" value="Dienelactone_hydrolase-like"/>
</dbReference>
<dbReference type="Proteomes" id="UP000652013">
    <property type="component" value="Unassembled WGS sequence"/>
</dbReference>
<dbReference type="Pfam" id="PF01738">
    <property type="entry name" value="DLH"/>
    <property type="match status" value="1"/>
</dbReference>
<organism evidence="2 3">
    <name type="scientific">Spirilliplanes yamanashiensis</name>
    <dbReference type="NCBI Taxonomy" id="42233"/>
    <lineage>
        <taxon>Bacteria</taxon>
        <taxon>Bacillati</taxon>
        <taxon>Actinomycetota</taxon>
        <taxon>Actinomycetes</taxon>
        <taxon>Micromonosporales</taxon>
        <taxon>Micromonosporaceae</taxon>
        <taxon>Spirilliplanes</taxon>
    </lineage>
</organism>
<dbReference type="RefSeq" id="WP_203940470.1">
    <property type="nucleotide sequence ID" value="NZ_BAAAGJ010000011.1"/>
</dbReference>
<dbReference type="EMBL" id="BOOY01000032">
    <property type="protein sequence ID" value="GIJ05265.1"/>
    <property type="molecule type" value="Genomic_DNA"/>
</dbReference>
<dbReference type="AlphaFoldDB" id="A0A8J4DLN2"/>
<dbReference type="InterPro" id="IPR029058">
    <property type="entry name" value="AB_hydrolase_fold"/>
</dbReference>
<accession>A0A8J4DLN2</accession>
<sequence>MAEILLFHHAHGLTTGMRDLAGTFERAGHTVHLPDLYEGRVFDSTDAGVAHARDTGFDVVLERGVRAADGLPDGLVYAGFSLGVMAAQRLAQTRPGARGALLVAACVPPAEFGGDWPAGVPVQIHGKESDPIFAGDGDLAAAQALVASAPDAELFLYPGEEHIFTEPGLSEYDAAATAAFTERALAFLDRVG</sequence>
<gene>
    <name evidence="2" type="ORF">Sya03_46170</name>
</gene>